<reference evidence="6" key="2">
    <citation type="submission" date="2008-08" db="EMBL/GenBank/DDBJ databases">
        <authorList>
            <consortium name="Diatom Consortium"/>
            <person name="Grigoriev I."/>
            <person name="Grimwood J."/>
            <person name="Kuo A."/>
            <person name="Otillar R.P."/>
            <person name="Salamov A."/>
            <person name="Detter J.C."/>
            <person name="Lindquist E."/>
            <person name="Shapiro H."/>
            <person name="Lucas S."/>
            <person name="Glavina del Rio T."/>
            <person name="Pitluck S."/>
            <person name="Rokhsar D."/>
            <person name="Bowler C."/>
        </authorList>
    </citation>
    <scope>GENOME REANNOTATION</scope>
    <source>
        <strain evidence="6">CCAP 1055/1</strain>
    </source>
</reference>
<dbReference type="Pfam" id="PF04677">
    <property type="entry name" value="CwfJ_C_1"/>
    <property type="match status" value="1"/>
</dbReference>
<dbReference type="HOGENOM" id="CLU_580723_0_0_1"/>
<reference evidence="5 6" key="1">
    <citation type="journal article" date="2008" name="Nature">
        <title>The Phaeodactylum genome reveals the evolutionary history of diatom genomes.</title>
        <authorList>
            <person name="Bowler C."/>
            <person name="Allen A.E."/>
            <person name="Badger J.H."/>
            <person name="Grimwood J."/>
            <person name="Jabbari K."/>
            <person name="Kuo A."/>
            <person name="Maheswari U."/>
            <person name="Martens C."/>
            <person name="Maumus F."/>
            <person name="Otillar R.P."/>
            <person name="Rayko E."/>
            <person name="Salamov A."/>
            <person name="Vandepoele K."/>
            <person name="Beszteri B."/>
            <person name="Gruber A."/>
            <person name="Heijde M."/>
            <person name="Katinka M."/>
            <person name="Mock T."/>
            <person name="Valentin K."/>
            <person name="Verret F."/>
            <person name="Berges J.A."/>
            <person name="Brownlee C."/>
            <person name="Cadoret J.P."/>
            <person name="Chiovitti A."/>
            <person name="Choi C.J."/>
            <person name="Coesel S."/>
            <person name="De Martino A."/>
            <person name="Detter J.C."/>
            <person name="Durkin C."/>
            <person name="Falciatore A."/>
            <person name="Fournet J."/>
            <person name="Haruta M."/>
            <person name="Huysman M.J."/>
            <person name="Jenkins B.D."/>
            <person name="Jiroutova K."/>
            <person name="Jorgensen R.E."/>
            <person name="Joubert Y."/>
            <person name="Kaplan A."/>
            <person name="Kroger N."/>
            <person name="Kroth P.G."/>
            <person name="La Roche J."/>
            <person name="Lindquist E."/>
            <person name="Lommer M."/>
            <person name="Martin-Jezequel V."/>
            <person name="Lopez P.J."/>
            <person name="Lucas S."/>
            <person name="Mangogna M."/>
            <person name="McGinnis K."/>
            <person name="Medlin L.K."/>
            <person name="Montsant A."/>
            <person name="Oudot-Le Secq M.P."/>
            <person name="Napoli C."/>
            <person name="Obornik M."/>
            <person name="Parker M.S."/>
            <person name="Petit J.L."/>
            <person name="Porcel B.M."/>
            <person name="Poulsen N."/>
            <person name="Robison M."/>
            <person name="Rychlewski L."/>
            <person name="Rynearson T.A."/>
            <person name="Schmutz J."/>
            <person name="Shapiro H."/>
            <person name="Siaut M."/>
            <person name="Stanley M."/>
            <person name="Sussman M.R."/>
            <person name="Taylor A.R."/>
            <person name="Vardi A."/>
            <person name="von Dassow P."/>
            <person name="Vyverman W."/>
            <person name="Willis A."/>
            <person name="Wyrwicz L.S."/>
            <person name="Rokhsar D.S."/>
            <person name="Weissenbach J."/>
            <person name="Armbrust E.V."/>
            <person name="Green B.R."/>
            <person name="Van de Peer Y."/>
            <person name="Grigoriev I.V."/>
        </authorList>
    </citation>
    <scope>NUCLEOTIDE SEQUENCE [LARGE SCALE GENOMIC DNA]</scope>
    <source>
        <strain evidence="5 6">CCAP 1055/1</strain>
    </source>
</reference>
<protein>
    <recommendedName>
        <fullName evidence="7">Cwf19-like C-terminal domain-containing protein</fullName>
    </recommendedName>
</protein>
<gene>
    <name evidence="5" type="ORF">PHATRDRAFT_44735</name>
</gene>
<proteinExistence type="inferred from homology"/>
<feature type="region of interest" description="Disordered" evidence="2">
    <location>
        <begin position="216"/>
        <end position="236"/>
    </location>
</feature>
<dbReference type="GO" id="GO:0071014">
    <property type="term" value="C:post-mRNA release spliceosomal complex"/>
    <property type="evidence" value="ECO:0007669"/>
    <property type="project" value="TreeGrafter"/>
</dbReference>
<feature type="region of interest" description="Disordered" evidence="2">
    <location>
        <begin position="74"/>
        <end position="145"/>
    </location>
</feature>
<evidence type="ECO:0008006" key="7">
    <source>
        <dbReference type="Google" id="ProtNLM"/>
    </source>
</evidence>
<evidence type="ECO:0000259" key="3">
    <source>
        <dbReference type="Pfam" id="PF04676"/>
    </source>
</evidence>
<accession>B7FVG2</accession>
<dbReference type="Proteomes" id="UP000000759">
    <property type="component" value="Chromosome 5"/>
</dbReference>
<dbReference type="eggNOG" id="KOG2477">
    <property type="taxonomic scope" value="Eukaryota"/>
</dbReference>
<evidence type="ECO:0000259" key="4">
    <source>
        <dbReference type="Pfam" id="PF04677"/>
    </source>
</evidence>
<feature type="domain" description="Cwf19-like C-terminal" evidence="4">
    <location>
        <begin position="239"/>
        <end position="362"/>
    </location>
</feature>
<feature type="compositionally biased region" description="Polar residues" evidence="2">
    <location>
        <begin position="87"/>
        <end position="96"/>
    </location>
</feature>
<dbReference type="PANTHER" id="PTHR12072">
    <property type="entry name" value="CWF19, CELL CYCLE CONTROL PROTEIN"/>
    <property type="match status" value="1"/>
</dbReference>
<dbReference type="OrthoDB" id="2113965at2759"/>
<feature type="compositionally biased region" description="Polar residues" evidence="2">
    <location>
        <begin position="16"/>
        <end position="25"/>
    </location>
</feature>
<dbReference type="InterPro" id="IPR040194">
    <property type="entry name" value="Cwf19-like"/>
</dbReference>
<dbReference type="PaxDb" id="2850-Phatr44735"/>
<evidence type="ECO:0000313" key="6">
    <source>
        <dbReference type="Proteomes" id="UP000000759"/>
    </source>
</evidence>
<feature type="compositionally biased region" description="Polar residues" evidence="2">
    <location>
        <begin position="121"/>
        <end position="136"/>
    </location>
</feature>
<dbReference type="AlphaFoldDB" id="B7FVG2"/>
<sequence length="458" mass="51421">MLSGIKVGKKKKKTSEAQPSWTATPSAALHVSTAHRCDAATGVAVTDQAVDTNTSVADLLRQSLASGTFLTDTQSGATKYKGERETPPQSSDTQAPQQLQQQQQQQQQQRRLPDLERRGRIQSTWESGKKSSPSQNTHEDSHSLILLPTRASITVGTKSDEANMTVEELAVAERGCNLSTNEIASRNVMRIGKKRKLKHNADSDEEEQRQLSYLNQSHGADSKKASQRSHTRQLAVHDQQSKITAKCWWWMESSRFPRHRLIALGDFVALVAAPPALSLTPGKHFYLVPIPHAESLTTCDNDVWDELIRFQTSLRQTFAAEGEHVLFCETVLPQHTTSFWQTKLEAIVVPRNVGLDAPLYFKSALTEQAQDWGTHQKLLKTAEKGLRRTIPQNFAYFYLEYGPHHQGYALMIETQSFPKDLGVDTIAGMMQQVPIRMRRRSSEPSVEQELRLIEAFLQ</sequence>
<organism evidence="5 6">
    <name type="scientific">Phaeodactylum tricornutum (strain CCAP 1055/1)</name>
    <dbReference type="NCBI Taxonomy" id="556484"/>
    <lineage>
        <taxon>Eukaryota</taxon>
        <taxon>Sar</taxon>
        <taxon>Stramenopiles</taxon>
        <taxon>Ochrophyta</taxon>
        <taxon>Bacillariophyta</taxon>
        <taxon>Bacillariophyceae</taxon>
        <taxon>Bacillariophycidae</taxon>
        <taxon>Naviculales</taxon>
        <taxon>Phaeodactylaceae</taxon>
        <taxon>Phaeodactylum</taxon>
    </lineage>
</organism>
<dbReference type="GO" id="GO:0000398">
    <property type="term" value="P:mRNA splicing, via spliceosome"/>
    <property type="evidence" value="ECO:0007669"/>
    <property type="project" value="TreeGrafter"/>
</dbReference>
<feature type="region of interest" description="Disordered" evidence="2">
    <location>
        <begin position="1"/>
        <end position="26"/>
    </location>
</feature>
<comment type="similarity">
    <text evidence="1">Belongs to the CWF19 family.</text>
</comment>
<name>B7FVG2_PHATC</name>
<dbReference type="KEGG" id="pti:PHATRDRAFT_44735"/>
<feature type="compositionally biased region" description="Low complexity" evidence="2">
    <location>
        <begin position="97"/>
        <end position="110"/>
    </location>
</feature>
<dbReference type="Pfam" id="PF04676">
    <property type="entry name" value="CwfJ_C_2"/>
    <property type="match status" value="1"/>
</dbReference>
<dbReference type="STRING" id="556484.B7FVG2"/>
<dbReference type="PANTHER" id="PTHR12072:SF5">
    <property type="entry name" value="CWF19-LIKE PROTEIN 2"/>
    <property type="match status" value="1"/>
</dbReference>
<evidence type="ECO:0000313" key="5">
    <source>
        <dbReference type="EMBL" id="EEC49398.1"/>
    </source>
</evidence>
<dbReference type="RefSeq" id="XP_002178700.1">
    <property type="nucleotide sequence ID" value="XM_002178664.1"/>
</dbReference>
<feature type="domain" description="Cwf19-like protein C-terminal" evidence="3">
    <location>
        <begin position="372"/>
        <end position="457"/>
    </location>
</feature>
<dbReference type="GeneID" id="7199714"/>
<keyword evidence="6" id="KW-1185">Reference proteome</keyword>
<feature type="non-terminal residue" evidence="5">
    <location>
        <position position="458"/>
    </location>
</feature>
<dbReference type="InterPro" id="IPR006767">
    <property type="entry name" value="Cwf19-like_C_dom-2"/>
</dbReference>
<evidence type="ECO:0000256" key="2">
    <source>
        <dbReference type="SAM" id="MobiDB-lite"/>
    </source>
</evidence>
<dbReference type="EMBL" id="CM000608">
    <property type="protein sequence ID" value="EEC49398.1"/>
    <property type="molecule type" value="Genomic_DNA"/>
</dbReference>
<dbReference type="InParanoid" id="B7FVG2"/>
<dbReference type="InterPro" id="IPR006768">
    <property type="entry name" value="Cwf19-like_C_dom-1"/>
</dbReference>
<evidence type="ECO:0000256" key="1">
    <source>
        <dbReference type="ARBA" id="ARBA00006795"/>
    </source>
</evidence>